<dbReference type="Gene3D" id="3.30.1330.80">
    <property type="entry name" value="Hypothetical protein, similar to alpha- acetolactate decarboxylase, domain 2"/>
    <property type="match status" value="1"/>
</dbReference>
<protein>
    <recommendedName>
        <fullName evidence="7">AT-hook motif nuclear-localized protein</fullName>
    </recommendedName>
</protein>
<dbReference type="Pfam" id="PF03479">
    <property type="entry name" value="PCC"/>
    <property type="match status" value="1"/>
</dbReference>
<dbReference type="SUPFAM" id="SSF117856">
    <property type="entry name" value="AF0104/ALDC/Ptd012-like"/>
    <property type="match status" value="1"/>
</dbReference>
<keyword evidence="6 7" id="KW-0539">Nucleus</keyword>
<dbReference type="GO" id="GO:0005634">
    <property type="term" value="C:nucleus"/>
    <property type="evidence" value="ECO:0007669"/>
    <property type="project" value="UniProtKB-SubCell"/>
</dbReference>
<dbReference type="SMART" id="SM00384">
    <property type="entry name" value="AT_hook"/>
    <property type="match status" value="2"/>
</dbReference>
<evidence type="ECO:0000256" key="8">
    <source>
        <dbReference type="SAM" id="MobiDB-lite"/>
    </source>
</evidence>
<dbReference type="GO" id="GO:0003680">
    <property type="term" value="F:minor groove of adenine-thymine-rich DNA binding"/>
    <property type="evidence" value="ECO:0007669"/>
    <property type="project" value="UniProtKB-UniRule"/>
</dbReference>
<comment type="function">
    <text evidence="1 7">Transcription factor that specifically binds AT-rich DNA sequences related to the nuclear matrix attachment regions (MARs).</text>
</comment>
<evidence type="ECO:0000256" key="3">
    <source>
        <dbReference type="ARBA" id="ARBA00023015"/>
    </source>
</evidence>
<evidence type="ECO:0000256" key="1">
    <source>
        <dbReference type="ARBA" id="ARBA00003687"/>
    </source>
</evidence>
<keyword evidence="3 7" id="KW-0805">Transcription regulation</keyword>
<feature type="region of interest" description="Disordered" evidence="8">
    <location>
        <begin position="1"/>
        <end position="44"/>
    </location>
</feature>
<evidence type="ECO:0000313" key="10">
    <source>
        <dbReference type="EMBL" id="KFK33025.1"/>
    </source>
</evidence>
<dbReference type="InterPro" id="IPR039605">
    <property type="entry name" value="AHL"/>
</dbReference>
<feature type="region of interest" description="Disordered" evidence="8">
    <location>
        <begin position="293"/>
        <end position="363"/>
    </location>
</feature>
<dbReference type="EMBL" id="CM002874">
    <property type="protein sequence ID" value="KFK33025.1"/>
    <property type="molecule type" value="Genomic_DNA"/>
</dbReference>
<evidence type="ECO:0000256" key="7">
    <source>
        <dbReference type="RuleBase" id="RU367031"/>
    </source>
</evidence>
<evidence type="ECO:0000256" key="5">
    <source>
        <dbReference type="ARBA" id="ARBA00023163"/>
    </source>
</evidence>
<comment type="domain">
    <text evidence="7">The PPC domain mediates interactions between AHL proteins.</text>
</comment>
<dbReference type="OMA" id="MEGREAM"/>
<dbReference type="Gramene" id="KFK33025">
    <property type="protein sequence ID" value="KFK33025"/>
    <property type="gene ID" value="AALP_AA6G320600"/>
</dbReference>
<dbReference type="PANTHER" id="PTHR31500:SF94">
    <property type="entry name" value="AT-HOOK MOTIF NUCLEAR-LOCALIZED PROTEIN"/>
    <property type="match status" value="1"/>
</dbReference>
<feature type="compositionally biased region" description="Low complexity" evidence="8">
    <location>
        <begin position="33"/>
        <end position="44"/>
    </location>
</feature>
<feature type="compositionally biased region" description="Basic and acidic residues" evidence="8">
    <location>
        <begin position="293"/>
        <end position="304"/>
    </location>
</feature>
<evidence type="ECO:0000313" key="11">
    <source>
        <dbReference type="Proteomes" id="UP000029120"/>
    </source>
</evidence>
<comment type="subcellular location">
    <subcellularLocation>
        <location evidence="2 7">Nucleus</location>
    </subcellularLocation>
</comment>
<evidence type="ECO:0000256" key="6">
    <source>
        <dbReference type="ARBA" id="ARBA00023242"/>
    </source>
</evidence>
<dbReference type="eggNOG" id="ENOG502QUPI">
    <property type="taxonomic scope" value="Eukaryota"/>
</dbReference>
<dbReference type="OrthoDB" id="1101183at2759"/>
<sequence length="363" mass="38513">MEGQEAMAFTGAHHHHQPPQFYFPGGRAFTSISPSQSASALHAPPSLSNPNMQHPFPFSHHQEFVMQSPSMIPQPSPSVVEVSVTEEEVVKKKRGRPRKYVPETDSQVALGLSPMDSSSDRVKKSCSSLMSDPNEPKRARGRPPGTGRKQRLANVGPWMNETAGHAFAPHVISVEPGEDIVSKVLAFSQQRPRALSIMSGTGTVSSVTLRQPGTSVPSLSFQGPFEILGLVGSYLVNEEGGPKTRTGGIGVSLSRPDGHLLGGGVGTLIAASLVQVVACSFVYGSAKANKAIKQENRSNEHESNDLEATPASEEASPLPATEEEADQSPQDYSSPGWAGPGGRNISTDSGNHNHITDIDLTCG</sequence>
<reference evidence="11" key="1">
    <citation type="journal article" date="2015" name="Nat. Plants">
        <title>Genome expansion of Arabis alpina linked with retrotransposition and reduced symmetric DNA methylation.</title>
        <authorList>
            <person name="Willing E.M."/>
            <person name="Rawat V."/>
            <person name="Mandakova T."/>
            <person name="Maumus F."/>
            <person name="James G.V."/>
            <person name="Nordstroem K.J."/>
            <person name="Becker C."/>
            <person name="Warthmann N."/>
            <person name="Chica C."/>
            <person name="Szarzynska B."/>
            <person name="Zytnicki M."/>
            <person name="Albani M.C."/>
            <person name="Kiefer C."/>
            <person name="Bergonzi S."/>
            <person name="Castaings L."/>
            <person name="Mateos J.L."/>
            <person name="Berns M.C."/>
            <person name="Bujdoso N."/>
            <person name="Piofczyk T."/>
            <person name="de Lorenzo L."/>
            <person name="Barrero-Sicilia C."/>
            <person name="Mateos I."/>
            <person name="Piednoel M."/>
            <person name="Hagmann J."/>
            <person name="Chen-Min-Tao R."/>
            <person name="Iglesias-Fernandez R."/>
            <person name="Schuster S.C."/>
            <person name="Alonso-Blanco C."/>
            <person name="Roudier F."/>
            <person name="Carbonero P."/>
            <person name="Paz-Ares J."/>
            <person name="Davis S.J."/>
            <person name="Pecinka A."/>
            <person name="Quesneville H."/>
            <person name="Colot V."/>
            <person name="Lysak M.A."/>
            <person name="Weigel D."/>
            <person name="Coupland G."/>
            <person name="Schneeberger K."/>
        </authorList>
    </citation>
    <scope>NUCLEOTIDE SEQUENCE [LARGE SCALE GENOMIC DNA]</scope>
    <source>
        <strain evidence="11">cv. Pajares</strain>
    </source>
</reference>
<dbReference type="Proteomes" id="UP000029120">
    <property type="component" value="Chromosome 6"/>
</dbReference>
<evidence type="ECO:0000259" key="9">
    <source>
        <dbReference type="PROSITE" id="PS51742"/>
    </source>
</evidence>
<evidence type="ECO:0000256" key="2">
    <source>
        <dbReference type="ARBA" id="ARBA00004123"/>
    </source>
</evidence>
<dbReference type="AlphaFoldDB" id="A0A087GT23"/>
<evidence type="ECO:0000256" key="4">
    <source>
        <dbReference type="ARBA" id="ARBA00023125"/>
    </source>
</evidence>
<organism evidence="10 11">
    <name type="scientific">Arabis alpina</name>
    <name type="common">Alpine rock-cress</name>
    <dbReference type="NCBI Taxonomy" id="50452"/>
    <lineage>
        <taxon>Eukaryota</taxon>
        <taxon>Viridiplantae</taxon>
        <taxon>Streptophyta</taxon>
        <taxon>Embryophyta</taxon>
        <taxon>Tracheophyta</taxon>
        <taxon>Spermatophyta</taxon>
        <taxon>Magnoliopsida</taxon>
        <taxon>eudicotyledons</taxon>
        <taxon>Gunneridae</taxon>
        <taxon>Pentapetalae</taxon>
        <taxon>rosids</taxon>
        <taxon>malvids</taxon>
        <taxon>Brassicales</taxon>
        <taxon>Brassicaceae</taxon>
        <taxon>Arabideae</taxon>
        <taxon>Arabis</taxon>
    </lineage>
</organism>
<accession>A0A087GT23</accession>
<dbReference type="InterPro" id="IPR017956">
    <property type="entry name" value="AT_hook_DNA-bd_motif"/>
</dbReference>
<dbReference type="CDD" id="cd11378">
    <property type="entry name" value="DUF296"/>
    <property type="match status" value="1"/>
</dbReference>
<keyword evidence="5 7" id="KW-0804">Transcription</keyword>
<feature type="compositionally biased region" description="Polar residues" evidence="8">
    <location>
        <begin position="344"/>
        <end position="353"/>
    </location>
</feature>
<keyword evidence="4 7" id="KW-0238">DNA-binding</keyword>
<dbReference type="InterPro" id="IPR005175">
    <property type="entry name" value="PPC_dom"/>
</dbReference>
<feature type="domain" description="PPC" evidence="9">
    <location>
        <begin position="161"/>
        <end position="304"/>
    </location>
</feature>
<name>A0A087GT23_ARAAL</name>
<feature type="region of interest" description="Disordered" evidence="8">
    <location>
        <begin position="92"/>
        <end position="151"/>
    </location>
</feature>
<dbReference type="PROSITE" id="PS51742">
    <property type="entry name" value="PPC"/>
    <property type="match status" value="1"/>
</dbReference>
<gene>
    <name evidence="10" type="ordered locus">AALP_Aa6g320600</name>
</gene>
<dbReference type="PANTHER" id="PTHR31500">
    <property type="entry name" value="AT-HOOK MOTIF NUCLEAR-LOCALIZED PROTEIN 9"/>
    <property type="match status" value="1"/>
</dbReference>
<proteinExistence type="predicted"/>
<keyword evidence="11" id="KW-1185">Reference proteome</keyword>